<name>A0ABX2T446_9PROT</name>
<dbReference type="RefSeq" id="WP_180280628.1">
    <property type="nucleotide sequence ID" value="NZ_JABFDB010000001.1"/>
</dbReference>
<keyword evidence="2" id="KW-1133">Transmembrane helix</keyword>
<keyword evidence="5" id="KW-1185">Reference proteome</keyword>
<comment type="caution">
    <text evidence="4">The sequence shown here is derived from an EMBL/GenBank/DDBJ whole genome shotgun (WGS) entry which is preliminary data.</text>
</comment>
<evidence type="ECO:0000256" key="2">
    <source>
        <dbReference type="SAM" id="Phobius"/>
    </source>
</evidence>
<gene>
    <name evidence="4" type="ORF">HND93_04345</name>
</gene>
<feature type="compositionally biased region" description="Low complexity" evidence="1">
    <location>
        <begin position="103"/>
        <end position="128"/>
    </location>
</feature>
<feature type="region of interest" description="Disordered" evidence="1">
    <location>
        <begin position="103"/>
        <end position="190"/>
    </location>
</feature>
<dbReference type="Pfam" id="PF20072">
    <property type="entry name" value="DUF6468"/>
    <property type="match status" value="1"/>
</dbReference>
<dbReference type="InterPro" id="IPR045531">
    <property type="entry name" value="DUF6468"/>
</dbReference>
<evidence type="ECO:0000259" key="3">
    <source>
        <dbReference type="Pfam" id="PF20072"/>
    </source>
</evidence>
<keyword evidence="2" id="KW-0472">Membrane</keyword>
<keyword evidence="2" id="KW-0812">Transmembrane</keyword>
<feature type="compositionally biased region" description="Basic and acidic residues" evidence="1">
    <location>
        <begin position="166"/>
        <end position="190"/>
    </location>
</feature>
<evidence type="ECO:0000313" key="5">
    <source>
        <dbReference type="Proteomes" id="UP000584642"/>
    </source>
</evidence>
<sequence length="190" mass="20194">MTPNLSLLVDLVMVGLLVATIAYAIILNKQIIKLRDSRSELAELIRGLNEATAQADSGVKGMRRAATDTGEQLQRAIDKAAALRDELTFMVETGEALADRLSATGGERPRGAPAAPAQRGAGRQAVAPPVRPAPASPLIDETLLAARAEAARRDPSVPPPAGGDAPRQRDPQDTLSRAERELLQAIENRR</sequence>
<dbReference type="EMBL" id="JABFDB010000001">
    <property type="protein sequence ID" value="NYZ18931.1"/>
    <property type="molecule type" value="Genomic_DNA"/>
</dbReference>
<evidence type="ECO:0000313" key="4">
    <source>
        <dbReference type="EMBL" id="NYZ18931.1"/>
    </source>
</evidence>
<dbReference type="Proteomes" id="UP000584642">
    <property type="component" value="Unassembled WGS sequence"/>
</dbReference>
<reference evidence="4 5" key="1">
    <citation type="submission" date="2020-05" db="EMBL/GenBank/DDBJ databases">
        <title>Azospirillum oleiclasticum sp. nov, a nitrogen-fixing and heavy crude oil-emulsifying bacterium isolated from the crude oil of Yumen Oilfield.</title>
        <authorList>
            <person name="Wu D."/>
            <person name="Cai M."/>
            <person name="Zhang X."/>
        </authorList>
    </citation>
    <scope>NUCLEOTIDE SEQUENCE [LARGE SCALE GENOMIC DNA]</scope>
    <source>
        <strain evidence="4 5">ROY-1-1-2</strain>
    </source>
</reference>
<proteinExistence type="predicted"/>
<organism evidence="4 5">
    <name type="scientific">Azospirillum oleiclasticum</name>
    <dbReference type="NCBI Taxonomy" id="2735135"/>
    <lineage>
        <taxon>Bacteria</taxon>
        <taxon>Pseudomonadati</taxon>
        <taxon>Pseudomonadota</taxon>
        <taxon>Alphaproteobacteria</taxon>
        <taxon>Rhodospirillales</taxon>
        <taxon>Azospirillaceae</taxon>
        <taxon>Azospirillum</taxon>
    </lineage>
</organism>
<feature type="transmembrane region" description="Helical" evidence="2">
    <location>
        <begin position="6"/>
        <end position="28"/>
    </location>
</feature>
<accession>A0ABX2T446</accession>
<feature type="domain" description="DUF6468" evidence="3">
    <location>
        <begin position="34"/>
        <end position="104"/>
    </location>
</feature>
<evidence type="ECO:0000256" key="1">
    <source>
        <dbReference type="SAM" id="MobiDB-lite"/>
    </source>
</evidence>
<protein>
    <recommendedName>
        <fullName evidence="3">DUF6468 domain-containing protein</fullName>
    </recommendedName>
</protein>